<protein>
    <submittedName>
        <fullName evidence="2">Uncharacterized protein</fullName>
    </submittedName>
</protein>
<accession>E3PTH4</accession>
<dbReference type="STRING" id="1511.CLOST_2058"/>
<proteinExistence type="predicted"/>
<feature type="transmembrane region" description="Helical" evidence="1">
    <location>
        <begin position="12"/>
        <end position="36"/>
    </location>
</feature>
<evidence type="ECO:0000313" key="3">
    <source>
        <dbReference type="Proteomes" id="UP000007041"/>
    </source>
</evidence>
<dbReference type="HOGENOM" id="CLU_1173820_0_0_9"/>
<dbReference type="RefSeq" id="WP_013362270.1">
    <property type="nucleotide sequence ID" value="NC_014614.1"/>
</dbReference>
<dbReference type="GeneID" id="35559306"/>
<keyword evidence="1" id="KW-1133">Transmembrane helix</keyword>
<sequence length="236" mass="26116">MSKKTTFFSKLKFLIIGLLFLVIFGIVIGLLVTVALDLKNSEAQNLSNSSREIETIDTEEATISEETISIEPETGEVTTPVDDTALLIGRDLPSGVYKLVSDMPTAFYRISMTPQANFIDIKDNDVFSKFTYIKVEDGDYLTLIDADAIPLDEAPVTSFENIDTHKNAKYLVGKDINPGSYTVYPDDKYGFVEISNEPINSPSNIVLSSYISSPISINLVEGQFFKISQSKITLNQ</sequence>
<organism evidence="2 3">
    <name type="scientific">Acetoanaerobium sticklandii (strain ATCC 12662 / DSM 519 / JCM 1433 / CCUG 9281 / NCIMB 10654 / HF)</name>
    <name type="common">Clostridium sticklandii</name>
    <dbReference type="NCBI Taxonomy" id="499177"/>
    <lineage>
        <taxon>Bacteria</taxon>
        <taxon>Bacillati</taxon>
        <taxon>Bacillota</taxon>
        <taxon>Clostridia</taxon>
        <taxon>Peptostreptococcales</taxon>
        <taxon>Filifactoraceae</taxon>
        <taxon>Acetoanaerobium</taxon>
    </lineage>
</organism>
<reference evidence="3" key="1">
    <citation type="journal article" date="2010" name="BMC Genomics">
        <title>Clostridium sticklandii, a specialist in amino acid degradation:revisiting its metabolism through its genome sequence.</title>
        <authorList>
            <person name="Fonknechten N."/>
            <person name="Chaussonnerie S."/>
            <person name="Tricot S."/>
            <person name="Lajus A."/>
            <person name="Andreesen J.R."/>
            <person name="Perchat N."/>
            <person name="Pelletier E."/>
            <person name="Gouyvenoux M."/>
            <person name="Barbe V."/>
            <person name="Salanoubat M."/>
            <person name="Le Paslier D."/>
            <person name="Weissenbach J."/>
            <person name="Cohen G.N."/>
            <person name="Kreimeyer A."/>
        </authorList>
    </citation>
    <scope>NUCLEOTIDE SEQUENCE [LARGE SCALE GENOMIC DNA]</scope>
    <source>
        <strain evidence="3">ATCC 12662 / DSM 519 / JCM 1433 / CCUG 9281 / NCIMB 10654 / HF</strain>
    </source>
</reference>
<dbReference type="eggNOG" id="ENOG5030G3K">
    <property type="taxonomic scope" value="Bacteria"/>
</dbReference>
<evidence type="ECO:0000313" key="2">
    <source>
        <dbReference type="EMBL" id="CBH22178.1"/>
    </source>
</evidence>
<gene>
    <name evidence="2" type="ordered locus">CLOST_2058</name>
</gene>
<evidence type="ECO:0000256" key="1">
    <source>
        <dbReference type="SAM" id="Phobius"/>
    </source>
</evidence>
<dbReference type="EMBL" id="FP565809">
    <property type="protein sequence ID" value="CBH22178.1"/>
    <property type="molecule type" value="Genomic_DNA"/>
</dbReference>
<dbReference type="Proteomes" id="UP000007041">
    <property type="component" value="Chromosome"/>
</dbReference>
<name>E3PTH4_ACESD</name>
<dbReference type="KEGG" id="cst:CLOST_2058"/>
<keyword evidence="1" id="KW-0472">Membrane</keyword>
<keyword evidence="1" id="KW-0812">Transmembrane</keyword>
<dbReference type="AlphaFoldDB" id="E3PTH4"/>
<keyword evidence="3" id="KW-1185">Reference proteome</keyword>
<dbReference type="BioCyc" id="CSTI499177:GJE9-2123-MONOMER"/>